<accession>A0ACB8TZB1</accession>
<protein>
    <submittedName>
        <fullName evidence="1">Uncharacterized protein</fullName>
    </submittedName>
</protein>
<reference evidence="1" key="1">
    <citation type="journal article" date="2021" name="Environ. Microbiol.">
        <title>Gene family expansions and transcriptome signatures uncover fungal adaptations to wood decay.</title>
        <authorList>
            <person name="Hage H."/>
            <person name="Miyauchi S."/>
            <person name="Viragh M."/>
            <person name="Drula E."/>
            <person name="Min B."/>
            <person name="Chaduli D."/>
            <person name="Navarro D."/>
            <person name="Favel A."/>
            <person name="Norest M."/>
            <person name="Lesage-Meessen L."/>
            <person name="Balint B."/>
            <person name="Merenyi Z."/>
            <person name="de Eugenio L."/>
            <person name="Morin E."/>
            <person name="Martinez A.T."/>
            <person name="Baldrian P."/>
            <person name="Stursova M."/>
            <person name="Martinez M.J."/>
            <person name="Novotny C."/>
            <person name="Magnuson J.K."/>
            <person name="Spatafora J.W."/>
            <person name="Maurice S."/>
            <person name="Pangilinan J."/>
            <person name="Andreopoulos W."/>
            <person name="LaButti K."/>
            <person name="Hundley H."/>
            <person name="Na H."/>
            <person name="Kuo A."/>
            <person name="Barry K."/>
            <person name="Lipzen A."/>
            <person name="Henrissat B."/>
            <person name="Riley R."/>
            <person name="Ahrendt S."/>
            <person name="Nagy L.G."/>
            <person name="Grigoriev I.V."/>
            <person name="Martin F."/>
            <person name="Rosso M.N."/>
        </authorList>
    </citation>
    <scope>NUCLEOTIDE SEQUENCE</scope>
    <source>
        <strain evidence="1">CBS 384.51</strain>
    </source>
</reference>
<proteinExistence type="predicted"/>
<organism evidence="1 2">
    <name type="scientific">Irpex rosettiformis</name>
    <dbReference type="NCBI Taxonomy" id="378272"/>
    <lineage>
        <taxon>Eukaryota</taxon>
        <taxon>Fungi</taxon>
        <taxon>Dikarya</taxon>
        <taxon>Basidiomycota</taxon>
        <taxon>Agaricomycotina</taxon>
        <taxon>Agaricomycetes</taxon>
        <taxon>Polyporales</taxon>
        <taxon>Irpicaceae</taxon>
        <taxon>Irpex</taxon>
    </lineage>
</organism>
<dbReference type="EMBL" id="MU274918">
    <property type="protein sequence ID" value="KAI0087334.1"/>
    <property type="molecule type" value="Genomic_DNA"/>
</dbReference>
<evidence type="ECO:0000313" key="2">
    <source>
        <dbReference type="Proteomes" id="UP001055072"/>
    </source>
</evidence>
<dbReference type="Proteomes" id="UP001055072">
    <property type="component" value="Unassembled WGS sequence"/>
</dbReference>
<gene>
    <name evidence="1" type="ORF">BDY19DRAFT_246525</name>
</gene>
<evidence type="ECO:0000313" key="1">
    <source>
        <dbReference type="EMBL" id="KAI0087334.1"/>
    </source>
</evidence>
<comment type="caution">
    <text evidence="1">The sequence shown here is derived from an EMBL/GenBank/DDBJ whole genome shotgun (WGS) entry which is preliminary data.</text>
</comment>
<name>A0ACB8TZB1_9APHY</name>
<sequence length="76" mass="8666">MSDAASRRVYFLIIYVPVCLRNLAMRCTNSRVVQRELLYFTFVNFFFGISVRLKLASKGPQRKPSSLVDPVALHAS</sequence>
<keyword evidence="2" id="KW-1185">Reference proteome</keyword>